<dbReference type="InterPro" id="IPR043128">
    <property type="entry name" value="Rev_trsase/Diguanyl_cyclase"/>
</dbReference>
<evidence type="ECO:0000313" key="2">
    <source>
        <dbReference type="Proteomes" id="UP000001067"/>
    </source>
</evidence>
<keyword evidence="2" id="KW-1185">Reference proteome</keyword>
<accession>E3RRW5</accession>
<evidence type="ECO:0000313" key="1">
    <source>
        <dbReference type="EMBL" id="EFQ91534.1"/>
    </source>
</evidence>
<dbReference type="EMBL" id="GL534739">
    <property type="protein sequence ID" value="EFQ91534.1"/>
    <property type="molecule type" value="Genomic_DNA"/>
</dbReference>
<dbReference type="AlphaFoldDB" id="E3RRW5"/>
<dbReference type="SUPFAM" id="SSF56672">
    <property type="entry name" value="DNA/RNA polymerases"/>
    <property type="match status" value="1"/>
</dbReference>
<gene>
    <name evidence="1" type="ORF">PTT_11604</name>
</gene>
<evidence type="ECO:0008006" key="3">
    <source>
        <dbReference type="Google" id="ProtNLM"/>
    </source>
</evidence>
<dbReference type="KEGG" id="pte:PTT_11604"/>
<organism evidence="2">
    <name type="scientific">Pyrenophora teres f. teres (strain 0-1)</name>
    <name type="common">Barley net blotch fungus</name>
    <name type="synonym">Drechslera teres f. teres</name>
    <dbReference type="NCBI Taxonomy" id="861557"/>
    <lineage>
        <taxon>Eukaryota</taxon>
        <taxon>Fungi</taxon>
        <taxon>Dikarya</taxon>
        <taxon>Ascomycota</taxon>
        <taxon>Pezizomycotina</taxon>
        <taxon>Dothideomycetes</taxon>
        <taxon>Pleosporomycetidae</taxon>
        <taxon>Pleosporales</taxon>
        <taxon>Pleosporineae</taxon>
        <taxon>Pleosporaceae</taxon>
        <taxon>Pyrenophora</taxon>
    </lineage>
</organism>
<name>E3RRW5_PYRTT</name>
<dbReference type="HOGENOM" id="CLU_3125714_0_0_1"/>
<dbReference type="Proteomes" id="UP000001067">
    <property type="component" value="Unassembled WGS sequence"/>
</dbReference>
<proteinExistence type="predicted"/>
<dbReference type="InterPro" id="IPR043502">
    <property type="entry name" value="DNA/RNA_pol_sf"/>
</dbReference>
<protein>
    <recommendedName>
        <fullName evidence="3">Reverse transcriptase domain-containing protein</fullName>
    </recommendedName>
</protein>
<dbReference type="Gene3D" id="3.30.70.270">
    <property type="match status" value="1"/>
</dbReference>
<reference evidence="1 2" key="1">
    <citation type="journal article" date="2010" name="Genome Biol.">
        <title>A first genome assembly of the barley fungal pathogen Pyrenophora teres f. teres.</title>
        <authorList>
            <person name="Ellwood S.R."/>
            <person name="Liu Z."/>
            <person name="Syme R.A."/>
            <person name="Lai Z."/>
            <person name="Hane J.K."/>
            <person name="Keiper F."/>
            <person name="Moffat C.S."/>
            <person name="Oliver R.P."/>
            <person name="Friesen T.L."/>
        </authorList>
    </citation>
    <scope>NUCLEOTIDE SEQUENCE [LARGE SCALE GENOMIC DNA]</scope>
    <source>
        <strain evidence="1 2">0-1</strain>
    </source>
</reference>
<sequence length="50" mass="5841">MDNSLSHLVWLILRDFLDDFASAYLDDILIYTDGSLSQHHSHVQQVIKRL</sequence>